<name>A0ABQ3SHA1_9ACTN</name>
<dbReference type="RefSeq" id="WP_202185934.1">
    <property type="nucleotide sequence ID" value="NZ_BNEC01000003.1"/>
</dbReference>
<dbReference type="Pfam" id="PF08486">
    <property type="entry name" value="SpoIID"/>
    <property type="match status" value="1"/>
</dbReference>
<dbReference type="SUPFAM" id="SSF89372">
    <property type="entry name" value="Fucose-specific lectin"/>
    <property type="match status" value="1"/>
</dbReference>
<evidence type="ECO:0000313" key="3">
    <source>
        <dbReference type="EMBL" id="GHI67444.1"/>
    </source>
</evidence>
<sequence length="565" mass="57076">MSVIRGLRLTLSGVTAMAALSVAMAGPAAASPLPNKTGQPQPVSGQVAPSALLSTPRVAAAPAATGNCGGYSSDSTPPSSIRVLRYAQHTSVGAPVPGTEIGVVNVPFQEYVKDVLPSEWVTSWQSASLQAGAMAVKTYAWYWVNNWRGGSYNGSCYNVDDSINYQRYIPGSSTAVTNSAVQSTWNSVMTKNGSVFQASYQATLTGSPSEVCGTGLSRYPNTLSQWGSQNCALAGHSWQSIVGAYYPGLSIGGSAGAAKSPVSMDAGATHVAFIDGSGSVANDWVSNGAWQGPSGLGGKARADSPVVLNASADHAFFIDADGNVMNDWVSNGAWQGPSAIGGKARPGSPIATNAAGTLVAFVDTNGNLVNDWVSNRAWQGPSGLGGQPRGDSPLAFNAAGDHIFFIDGSGSVANDWVSNGAWQGPSGVGGTARAGSGLATDAAGTHVAFVDTNGNLANDWVSNGAWQGPSGLGGQPRGDSPLAFNAAGDHIFFIDGSGSVANDWVSNGAWQGPSGIGGTARAGSGLATDAAGTHVAFVDTNGNLANDWVSNGAWQGPSGLGGTSR</sequence>
<comment type="caution">
    <text evidence="3">The sequence shown here is derived from an EMBL/GenBank/DDBJ whole genome shotgun (WGS) entry which is preliminary data.</text>
</comment>
<dbReference type="EMBL" id="BNEC01000003">
    <property type="protein sequence ID" value="GHI67444.1"/>
    <property type="molecule type" value="Genomic_DNA"/>
</dbReference>
<dbReference type="GeneID" id="95593791"/>
<accession>A0ABQ3SHA1</accession>
<feature type="domain" description="Sporulation stage II protein D amidase enhancer LytB N-terminal" evidence="2">
    <location>
        <begin position="103"/>
        <end position="190"/>
    </location>
</feature>
<dbReference type="Proteomes" id="UP000613974">
    <property type="component" value="Unassembled WGS sequence"/>
</dbReference>
<evidence type="ECO:0000259" key="2">
    <source>
        <dbReference type="Pfam" id="PF08486"/>
    </source>
</evidence>
<protein>
    <recommendedName>
        <fullName evidence="2">Sporulation stage II protein D amidase enhancer LytB N-terminal domain-containing protein</fullName>
    </recommendedName>
</protein>
<reference evidence="4" key="1">
    <citation type="submission" date="2023-07" db="EMBL/GenBank/DDBJ databases">
        <title>Whole genome shotgun sequence of Streptomyces nojiriensis NBRC 13794.</title>
        <authorList>
            <person name="Komaki H."/>
            <person name="Tamura T."/>
        </authorList>
    </citation>
    <scope>NUCLEOTIDE SEQUENCE [LARGE SCALE GENOMIC DNA]</scope>
    <source>
        <strain evidence="4">NBRC 13794</strain>
    </source>
</reference>
<organism evidence="3 4">
    <name type="scientific">Streptomyces nojiriensis</name>
    <dbReference type="NCBI Taxonomy" id="66374"/>
    <lineage>
        <taxon>Bacteria</taxon>
        <taxon>Bacillati</taxon>
        <taxon>Actinomycetota</taxon>
        <taxon>Actinomycetes</taxon>
        <taxon>Kitasatosporales</taxon>
        <taxon>Streptomycetaceae</taxon>
        <taxon>Streptomyces</taxon>
    </lineage>
</organism>
<proteinExistence type="predicted"/>
<dbReference type="InterPro" id="IPR013693">
    <property type="entry name" value="SpoIID/LytB_N"/>
</dbReference>
<keyword evidence="1" id="KW-0732">Signal</keyword>
<evidence type="ECO:0000256" key="1">
    <source>
        <dbReference type="SAM" id="SignalP"/>
    </source>
</evidence>
<evidence type="ECO:0000313" key="4">
    <source>
        <dbReference type="Proteomes" id="UP000613974"/>
    </source>
</evidence>
<gene>
    <name evidence="3" type="ORF">Snoj_13620</name>
</gene>
<keyword evidence="4" id="KW-1185">Reference proteome</keyword>
<feature type="signal peptide" evidence="1">
    <location>
        <begin position="1"/>
        <end position="30"/>
    </location>
</feature>
<feature type="chain" id="PRO_5045516756" description="Sporulation stage II protein D amidase enhancer LytB N-terminal domain-containing protein" evidence="1">
    <location>
        <begin position="31"/>
        <end position="565"/>
    </location>
</feature>